<keyword evidence="4" id="KW-1185">Reference proteome</keyword>
<evidence type="ECO:0000256" key="1">
    <source>
        <dbReference type="SAM" id="MobiDB-lite"/>
    </source>
</evidence>
<accession>A0A182M4M8</accession>
<reference evidence="3" key="2">
    <citation type="submission" date="2020-05" db="UniProtKB">
        <authorList>
            <consortium name="EnsemblMetazoa"/>
        </authorList>
    </citation>
    <scope>IDENTIFICATION</scope>
    <source>
        <strain evidence="3">A-37</strain>
    </source>
</reference>
<evidence type="ECO:0000313" key="3">
    <source>
        <dbReference type="EnsemblMetazoa" id="ACUA009381-PA"/>
    </source>
</evidence>
<evidence type="ECO:0000313" key="4">
    <source>
        <dbReference type="Proteomes" id="UP000075883"/>
    </source>
</evidence>
<proteinExistence type="predicted"/>
<dbReference type="AlphaFoldDB" id="A0A182M4M8"/>
<sequence>MVKLLAFVLLCCVVCFSGVRPEDVTARLYPVDCVVPSCVTEQDRATIWPFEDPNFFVRCEPTGAPWELVRHPCTDRRLFHFARQMCTVPGVWEEPCADLPGLEPLQPCAEVRCDSAADLRRLWPTEEPSTFLQCIPQAAGGIAPVLQDCPHGLLFSGRYQACITVHRWQRECSFDGENTPGPTGGDTDPTTTEIVTQPPPSSTTPEPVWTLCQPPLCMQEDPILYPHTNPSFYWQCVPRPTGFWEALMRPCAASTYFHYGFQHDLCRRNVTDRFSVRGVTDTISTRDTIKWSGLDGLGPRTTSISSSTSSWALFFIKRLPFTRILLS</sequence>
<feature type="region of interest" description="Disordered" evidence="1">
    <location>
        <begin position="175"/>
        <end position="207"/>
    </location>
</feature>
<dbReference type="SUPFAM" id="SSF57625">
    <property type="entry name" value="Invertebrate chitin-binding proteins"/>
    <property type="match status" value="1"/>
</dbReference>
<organism evidence="3 4">
    <name type="scientific">Anopheles culicifacies</name>
    <dbReference type="NCBI Taxonomy" id="139723"/>
    <lineage>
        <taxon>Eukaryota</taxon>
        <taxon>Metazoa</taxon>
        <taxon>Ecdysozoa</taxon>
        <taxon>Arthropoda</taxon>
        <taxon>Hexapoda</taxon>
        <taxon>Insecta</taxon>
        <taxon>Pterygota</taxon>
        <taxon>Neoptera</taxon>
        <taxon>Endopterygota</taxon>
        <taxon>Diptera</taxon>
        <taxon>Nematocera</taxon>
        <taxon>Culicoidea</taxon>
        <taxon>Culicidae</taxon>
        <taxon>Anophelinae</taxon>
        <taxon>Anopheles</taxon>
        <taxon>culicifacies species complex</taxon>
    </lineage>
</organism>
<feature type="compositionally biased region" description="Low complexity" evidence="1">
    <location>
        <begin position="179"/>
        <end position="192"/>
    </location>
</feature>
<evidence type="ECO:0000256" key="2">
    <source>
        <dbReference type="SAM" id="SignalP"/>
    </source>
</evidence>
<dbReference type="EnsemblMetazoa" id="ACUA009381-RA">
    <property type="protein sequence ID" value="ACUA009381-PA"/>
    <property type="gene ID" value="ACUA009381"/>
</dbReference>
<keyword evidence="2" id="KW-0732">Signal</keyword>
<dbReference type="EMBL" id="AXCM01007808">
    <property type="status" value="NOT_ANNOTATED_CDS"/>
    <property type="molecule type" value="Genomic_DNA"/>
</dbReference>
<evidence type="ECO:0008006" key="5">
    <source>
        <dbReference type="Google" id="ProtNLM"/>
    </source>
</evidence>
<dbReference type="STRING" id="139723.A0A182M4M8"/>
<dbReference type="GO" id="GO:0008061">
    <property type="term" value="F:chitin binding"/>
    <property type="evidence" value="ECO:0007669"/>
    <property type="project" value="InterPro"/>
</dbReference>
<dbReference type="VEuPathDB" id="VectorBase:ACUA009381"/>
<reference evidence="4" key="1">
    <citation type="submission" date="2013-09" db="EMBL/GenBank/DDBJ databases">
        <title>The Genome Sequence of Anopheles culicifacies species A.</title>
        <authorList>
            <consortium name="The Broad Institute Genomics Platform"/>
            <person name="Neafsey D.E."/>
            <person name="Besansky N."/>
            <person name="Howell P."/>
            <person name="Walton C."/>
            <person name="Young S.K."/>
            <person name="Zeng Q."/>
            <person name="Gargeya S."/>
            <person name="Fitzgerald M."/>
            <person name="Haas B."/>
            <person name="Abouelleil A."/>
            <person name="Allen A.W."/>
            <person name="Alvarado L."/>
            <person name="Arachchi H.M."/>
            <person name="Berlin A.M."/>
            <person name="Chapman S.B."/>
            <person name="Gainer-Dewar J."/>
            <person name="Goldberg J."/>
            <person name="Griggs A."/>
            <person name="Gujja S."/>
            <person name="Hansen M."/>
            <person name="Howarth C."/>
            <person name="Imamovic A."/>
            <person name="Ireland A."/>
            <person name="Larimer J."/>
            <person name="McCowan C."/>
            <person name="Murphy C."/>
            <person name="Pearson M."/>
            <person name="Poon T.W."/>
            <person name="Priest M."/>
            <person name="Roberts A."/>
            <person name="Saif S."/>
            <person name="Shea T."/>
            <person name="Sisk P."/>
            <person name="Sykes S."/>
            <person name="Wortman J."/>
            <person name="Nusbaum C."/>
            <person name="Birren B."/>
        </authorList>
    </citation>
    <scope>NUCLEOTIDE SEQUENCE [LARGE SCALE GENOMIC DNA]</scope>
    <source>
        <strain evidence="4">A-37</strain>
    </source>
</reference>
<protein>
    <recommendedName>
        <fullName evidence="5">Chitin-binding type-2 domain-containing protein</fullName>
    </recommendedName>
</protein>
<name>A0A182M4M8_9DIPT</name>
<dbReference type="Proteomes" id="UP000075883">
    <property type="component" value="Unassembled WGS sequence"/>
</dbReference>
<dbReference type="InterPro" id="IPR036508">
    <property type="entry name" value="Chitin-bd_dom_sf"/>
</dbReference>
<feature type="chain" id="PRO_5008127849" description="Chitin-binding type-2 domain-containing protein" evidence="2">
    <location>
        <begin position="22"/>
        <end position="327"/>
    </location>
</feature>
<feature type="signal peptide" evidence="2">
    <location>
        <begin position="1"/>
        <end position="21"/>
    </location>
</feature>